<dbReference type="Proteomes" id="UP000030686">
    <property type="component" value="Unassembled WGS sequence"/>
</dbReference>
<evidence type="ECO:0000313" key="2">
    <source>
        <dbReference type="Proteomes" id="UP000030686"/>
    </source>
</evidence>
<dbReference type="AlphaFoldDB" id="W6Q7S7"/>
<protein>
    <submittedName>
        <fullName evidence="1">Genomic scaffold, ProqFM164S02</fullName>
    </submittedName>
</protein>
<sequence length="62" mass="7454">MLLVCLKYYIEMFLNLLPADTKLSILFRAECSSNISFREGYLYIRKRDKSLLSRKDFDNYFS</sequence>
<name>W6Q7S7_PENRF</name>
<keyword evidence="2" id="KW-1185">Reference proteome</keyword>
<reference evidence="1" key="1">
    <citation type="journal article" date="2014" name="Nat. Commun.">
        <title>Multiple recent horizontal transfers of a large genomic region in cheese making fungi.</title>
        <authorList>
            <person name="Cheeseman K."/>
            <person name="Ropars J."/>
            <person name="Renault P."/>
            <person name="Dupont J."/>
            <person name="Gouzy J."/>
            <person name="Branca A."/>
            <person name="Abraham A.L."/>
            <person name="Ceppi M."/>
            <person name="Conseiller E."/>
            <person name="Debuchy R."/>
            <person name="Malagnac F."/>
            <person name="Goarin A."/>
            <person name="Silar P."/>
            <person name="Lacoste S."/>
            <person name="Sallet E."/>
            <person name="Bensimon A."/>
            <person name="Giraud T."/>
            <person name="Brygoo Y."/>
        </authorList>
    </citation>
    <scope>NUCLEOTIDE SEQUENCE [LARGE SCALE GENOMIC DNA]</scope>
    <source>
        <strain evidence="1">FM164</strain>
    </source>
</reference>
<dbReference type="EMBL" id="HG792016">
    <property type="protein sequence ID" value="CDM32748.1"/>
    <property type="molecule type" value="Genomic_DNA"/>
</dbReference>
<proteinExistence type="predicted"/>
<accession>W6Q7S7</accession>
<organism evidence="1 2">
    <name type="scientific">Penicillium roqueforti (strain FM164)</name>
    <dbReference type="NCBI Taxonomy" id="1365484"/>
    <lineage>
        <taxon>Eukaryota</taxon>
        <taxon>Fungi</taxon>
        <taxon>Dikarya</taxon>
        <taxon>Ascomycota</taxon>
        <taxon>Pezizomycotina</taxon>
        <taxon>Eurotiomycetes</taxon>
        <taxon>Eurotiomycetidae</taxon>
        <taxon>Eurotiales</taxon>
        <taxon>Aspergillaceae</taxon>
        <taxon>Penicillium</taxon>
    </lineage>
</organism>
<gene>
    <name evidence="1" type="ORF">PROQFM164_S02g002899</name>
</gene>
<evidence type="ECO:0000313" key="1">
    <source>
        <dbReference type="EMBL" id="CDM32748.1"/>
    </source>
</evidence>